<dbReference type="STRING" id="1801677.A2365_00350"/>
<sequence>MTGPLNKLLSQHSQWRNTLDVSRVAQTEDAKSDRHNQIAGCTIGIKIPFTDIEIGGFPVMCPTQSQKDLPAGGTIPGSCDICSVAKEYNVPCCFLKGIWDVETGQSPTGPTGQYGNYQCCNSVGACGPMQIMGGLVPPLSAGEKLDPCVLCDSWILASRLLIMKKCVAAGECNSWEWKDEYKDKYPISESELEVVGYYYGLVNGCYPDNASQCRWGDGKSYCDAVDYYCKNDQAIPDQCTQQYCSLLTPPVTCP</sequence>
<evidence type="ECO:0000313" key="1">
    <source>
        <dbReference type="EMBL" id="OGZ26613.1"/>
    </source>
</evidence>
<dbReference type="AlphaFoldDB" id="A0A1G2ELF3"/>
<evidence type="ECO:0000313" key="2">
    <source>
        <dbReference type="Proteomes" id="UP000177740"/>
    </source>
</evidence>
<reference evidence="1 2" key="1">
    <citation type="journal article" date="2016" name="Nat. Commun.">
        <title>Thousands of microbial genomes shed light on interconnected biogeochemical processes in an aquifer system.</title>
        <authorList>
            <person name="Anantharaman K."/>
            <person name="Brown C.T."/>
            <person name="Hug L.A."/>
            <person name="Sharon I."/>
            <person name="Castelle C.J."/>
            <person name="Probst A.J."/>
            <person name="Thomas B.C."/>
            <person name="Singh A."/>
            <person name="Wilkins M.J."/>
            <person name="Karaoz U."/>
            <person name="Brodie E.L."/>
            <person name="Williams K.H."/>
            <person name="Hubbard S.S."/>
            <person name="Banfield J.F."/>
        </authorList>
    </citation>
    <scope>NUCLEOTIDE SEQUENCE [LARGE SCALE GENOMIC DNA]</scope>
</reference>
<dbReference type="Proteomes" id="UP000177740">
    <property type="component" value="Unassembled WGS sequence"/>
</dbReference>
<organism evidence="1 2">
    <name type="scientific">Candidatus Nealsonbacteria bacterium RIFOXYB1_FULL_40_15</name>
    <dbReference type="NCBI Taxonomy" id="1801677"/>
    <lineage>
        <taxon>Bacteria</taxon>
        <taxon>Candidatus Nealsoniibacteriota</taxon>
    </lineage>
</organism>
<proteinExistence type="predicted"/>
<name>A0A1G2ELF3_9BACT</name>
<accession>A0A1G2ELF3</accession>
<protein>
    <submittedName>
        <fullName evidence="1">Uncharacterized protein</fullName>
    </submittedName>
</protein>
<gene>
    <name evidence="1" type="ORF">A2365_00350</name>
</gene>
<dbReference type="EMBL" id="MHMM01000019">
    <property type="protein sequence ID" value="OGZ26613.1"/>
    <property type="molecule type" value="Genomic_DNA"/>
</dbReference>
<comment type="caution">
    <text evidence="1">The sequence shown here is derived from an EMBL/GenBank/DDBJ whole genome shotgun (WGS) entry which is preliminary data.</text>
</comment>